<comment type="subcellular location">
    <subcellularLocation>
        <location evidence="1">Membrane</location>
        <topology evidence="1">Multi-pass membrane protein</topology>
    </subcellularLocation>
</comment>
<dbReference type="InterPro" id="IPR010432">
    <property type="entry name" value="RDD"/>
</dbReference>
<organism evidence="7 8">
    <name type="scientific">Halorussus gelatinilyticus</name>
    <dbReference type="NCBI Taxonomy" id="2937524"/>
    <lineage>
        <taxon>Archaea</taxon>
        <taxon>Methanobacteriati</taxon>
        <taxon>Methanobacteriota</taxon>
        <taxon>Stenosarchaea group</taxon>
        <taxon>Halobacteria</taxon>
        <taxon>Halobacteriales</taxon>
        <taxon>Haladaptataceae</taxon>
        <taxon>Halorussus</taxon>
    </lineage>
</organism>
<dbReference type="RefSeq" id="WP_248656635.1">
    <property type="nucleotide sequence ID" value="NZ_CP096658.1"/>
</dbReference>
<gene>
    <name evidence="7" type="ORF">M0R88_09205</name>
</gene>
<dbReference type="PANTHER" id="PTHR38480">
    <property type="entry name" value="SLR0254 PROTEIN"/>
    <property type="match status" value="1"/>
</dbReference>
<name>A0A8U0INT2_9EURY</name>
<evidence type="ECO:0000256" key="2">
    <source>
        <dbReference type="ARBA" id="ARBA00022692"/>
    </source>
</evidence>
<feature type="transmembrane region" description="Helical" evidence="5">
    <location>
        <begin position="52"/>
        <end position="71"/>
    </location>
</feature>
<proteinExistence type="predicted"/>
<keyword evidence="8" id="KW-1185">Reference proteome</keyword>
<protein>
    <submittedName>
        <fullName evidence="7">RDD family protein</fullName>
    </submittedName>
</protein>
<sequence>MEQYPSPDMDKYAGVLDRRFEALLIDGLLVSIGVGVLGFVAGVAFVGGSLGALGGTLVALQFGTPLGLLAYQTAFEGYYGQTVGKHYRDIVVVKSDGSEITWGAAVVRNLLRIVDGLPVFYLVGIVTSVTSDDNQRLGDLAGDTVVVHT</sequence>
<evidence type="ECO:0000256" key="1">
    <source>
        <dbReference type="ARBA" id="ARBA00004141"/>
    </source>
</evidence>
<keyword evidence="4 5" id="KW-0472">Membrane</keyword>
<dbReference type="KEGG" id="haxz:M0R88_09205"/>
<keyword evidence="3 5" id="KW-1133">Transmembrane helix</keyword>
<evidence type="ECO:0000259" key="6">
    <source>
        <dbReference type="Pfam" id="PF06271"/>
    </source>
</evidence>
<evidence type="ECO:0000313" key="8">
    <source>
        <dbReference type="Proteomes" id="UP000830434"/>
    </source>
</evidence>
<accession>A0A8U0INT2</accession>
<keyword evidence="2 5" id="KW-0812">Transmembrane</keyword>
<evidence type="ECO:0000256" key="4">
    <source>
        <dbReference type="ARBA" id="ARBA00023136"/>
    </source>
</evidence>
<evidence type="ECO:0000256" key="3">
    <source>
        <dbReference type="ARBA" id="ARBA00022989"/>
    </source>
</evidence>
<reference evidence="7" key="1">
    <citation type="submission" date="2022-04" db="EMBL/GenBank/DDBJ databases">
        <title>Diverse halophilic archaea isolated from saline environments.</title>
        <authorList>
            <person name="Cui H.-L."/>
        </authorList>
    </citation>
    <scope>NUCLEOTIDE SEQUENCE</scope>
    <source>
        <strain evidence="7">XZYJT40</strain>
    </source>
</reference>
<dbReference type="EMBL" id="CP096658">
    <property type="protein sequence ID" value="UPW02251.1"/>
    <property type="molecule type" value="Genomic_DNA"/>
</dbReference>
<dbReference type="AlphaFoldDB" id="A0A8U0INT2"/>
<dbReference type="Proteomes" id="UP000830434">
    <property type="component" value="Chromosome"/>
</dbReference>
<dbReference type="Pfam" id="PF06271">
    <property type="entry name" value="RDD"/>
    <property type="match status" value="1"/>
</dbReference>
<dbReference type="PANTHER" id="PTHR38480:SF1">
    <property type="entry name" value="SLR0254 PROTEIN"/>
    <property type="match status" value="1"/>
</dbReference>
<evidence type="ECO:0000313" key="7">
    <source>
        <dbReference type="EMBL" id="UPW02251.1"/>
    </source>
</evidence>
<dbReference type="GeneID" id="72190030"/>
<feature type="domain" description="RDD" evidence="6">
    <location>
        <begin position="16"/>
        <end position="142"/>
    </location>
</feature>
<feature type="transmembrane region" description="Helical" evidence="5">
    <location>
        <begin position="20"/>
        <end position="46"/>
    </location>
</feature>
<dbReference type="GO" id="GO:0016020">
    <property type="term" value="C:membrane"/>
    <property type="evidence" value="ECO:0007669"/>
    <property type="project" value="UniProtKB-SubCell"/>
</dbReference>
<evidence type="ECO:0000256" key="5">
    <source>
        <dbReference type="SAM" id="Phobius"/>
    </source>
</evidence>